<feature type="region of interest" description="Disordered" evidence="4">
    <location>
        <begin position="131"/>
        <end position="160"/>
    </location>
</feature>
<dbReference type="CDD" id="cd03368">
    <property type="entry name" value="Ribosomal_S12"/>
    <property type="match status" value="1"/>
</dbReference>
<protein>
    <recommendedName>
        <fullName evidence="8">30S ribosomal protein S12</fullName>
    </recommendedName>
</protein>
<dbReference type="Proteomes" id="UP001642484">
    <property type="component" value="Unassembled WGS sequence"/>
</dbReference>
<dbReference type="PROSITE" id="PS00055">
    <property type="entry name" value="RIBOSOMAL_S12"/>
    <property type="match status" value="1"/>
</dbReference>
<evidence type="ECO:0000256" key="1">
    <source>
        <dbReference type="ARBA" id="ARBA00005657"/>
    </source>
</evidence>
<evidence type="ECO:0000256" key="4">
    <source>
        <dbReference type="SAM" id="MobiDB-lite"/>
    </source>
</evidence>
<gene>
    <name evidence="6" type="ORF">CCMP2556_LOCUS7567</name>
</gene>
<dbReference type="Gene3D" id="2.40.50.140">
    <property type="entry name" value="Nucleic acid-binding proteins"/>
    <property type="match status" value="1"/>
</dbReference>
<evidence type="ECO:0000313" key="6">
    <source>
        <dbReference type="EMBL" id="CAK9004157.1"/>
    </source>
</evidence>
<evidence type="ECO:0000256" key="3">
    <source>
        <dbReference type="ARBA" id="ARBA00023274"/>
    </source>
</evidence>
<keyword evidence="3" id="KW-0687">Ribonucleoprotein</keyword>
<evidence type="ECO:0000256" key="5">
    <source>
        <dbReference type="SAM" id="SignalP"/>
    </source>
</evidence>
<dbReference type="PANTHER" id="PTHR11652">
    <property type="entry name" value="30S RIBOSOMAL PROTEIN S12 FAMILY MEMBER"/>
    <property type="match status" value="1"/>
</dbReference>
<name>A0ABP0ING9_9DINO</name>
<comment type="similarity">
    <text evidence="1">Belongs to the universal ribosomal protein uS12 family.</text>
</comment>
<dbReference type="Pfam" id="PF00164">
    <property type="entry name" value="Ribosom_S12_S23"/>
    <property type="match status" value="1"/>
</dbReference>
<evidence type="ECO:0000313" key="7">
    <source>
        <dbReference type="Proteomes" id="UP001642484"/>
    </source>
</evidence>
<dbReference type="PRINTS" id="PR01034">
    <property type="entry name" value="RIBOSOMALS12"/>
</dbReference>
<accession>A0ABP0ING9</accession>
<comment type="caution">
    <text evidence="6">The sequence shown here is derived from an EMBL/GenBank/DDBJ whole genome shotgun (WGS) entry which is preliminary data.</text>
</comment>
<dbReference type="InterPro" id="IPR005679">
    <property type="entry name" value="Ribosomal_uS12_bac"/>
</dbReference>
<evidence type="ECO:0008006" key="8">
    <source>
        <dbReference type="Google" id="ProtNLM"/>
    </source>
</evidence>
<keyword evidence="2" id="KW-0689">Ribosomal protein</keyword>
<evidence type="ECO:0000256" key="2">
    <source>
        <dbReference type="ARBA" id="ARBA00022980"/>
    </source>
</evidence>
<organism evidence="6 7">
    <name type="scientific">Durusdinium trenchii</name>
    <dbReference type="NCBI Taxonomy" id="1381693"/>
    <lineage>
        <taxon>Eukaryota</taxon>
        <taxon>Sar</taxon>
        <taxon>Alveolata</taxon>
        <taxon>Dinophyceae</taxon>
        <taxon>Suessiales</taxon>
        <taxon>Symbiodiniaceae</taxon>
        <taxon>Durusdinium</taxon>
    </lineage>
</organism>
<dbReference type="EMBL" id="CAXAMN010003336">
    <property type="protein sequence ID" value="CAK9004157.1"/>
    <property type="molecule type" value="Genomic_DNA"/>
</dbReference>
<feature type="signal peptide" evidence="5">
    <location>
        <begin position="1"/>
        <end position="25"/>
    </location>
</feature>
<dbReference type="NCBIfam" id="TIGR00981">
    <property type="entry name" value="rpsL_bact"/>
    <property type="match status" value="1"/>
</dbReference>
<reference evidence="6 7" key="1">
    <citation type="submission" date="2024-02" db="EMBL/GenBank/DDBJ databases">
        <authorList>
            <person name="Chen Y."/>
            <person name="Shah S."/>
            <person name="Dougan E. K."/>
            <person name="Thang M."/>
            <person name="Chan C."/>
        </authorList>
    </citation>
    <scope>NUCLEOTIDE SEQUENCE [LARGE SCALE GENOMIC DNA]</scope>
</reference>
<dbReference type="InterPro" id="IPR006032">
    <property type="entry name" value="Ribosomal_uS12"/>
</dbReference>
<feature type="chain" id="PRO_5047320513" description="30S ribosomal protein S12" evidence="5">
    <location>
        <begin position="26"/>
        <end position="160"/>
    </location>
</feature>
<sequence length="160" mass="17671">MASVRRGLLALCLLVAAWIHASSLCFKIPGITGPPMKRPKPRNKRQELEKCPQKGGIVMRVYTMSPKKPNSAIRKVCRLKLSTGVECIAYIPGEGHSLQEFASVLMRGGRRRDLVGMRYCVIRGARDMQGVVGRRQSRSKYGAEKPSADEPPPAKGKGKR</sequence>
<dbReference type="InterPro" id="IPR012340">
    <property type="entry name" value="NA-bd_OB-fold"/>
</dbReference>
<keyword evidence="5" id="KW-0732">Signal</keyword>
<dbReference type="SUPFAM" id="SSF50249">
    <property type="entry name" value="Nucleic acid-binding proteins"/>
    <property type="match status" value="1"/>
</dbReference>
<keyword evidence="7" id="KW-1185">Reference proteome</keyword>
<proteinExistence type="inferred from homology"/>